<dbReference type="Proteomes" id="UP000005947">
    <property type="component" value="Unassembled WGS sequence"/>
</dbReference>
<feature type="transmembrane region" description="Helical" evidence="1">
    <location>
        <begin position="186"/>
        <end position="209"/>
    </location>
</feature>
<sequence length="218" mass="23263">MLISMKGLIMSYEQAQELNTQNTQNTVNPFEEITSDVSQNATPHHALSISSLILTAVLLAAGCILDLTVAKSLAITGIQPEFVIASFCLSILLLKPNIVQGIIIGALAATLIQLNTSIPGLEYACDIPASVCMTLMTLAYTHMFGHIRNSKLDLFPFILTFVTTLISGGIFATVATLVFLHLELGAALVMAPIVIGTAFANGLVVALLYQPLKLVLHK</sequence>
<organism evidence="2 3">
    <name type="scientific">Fannyhessea vaginae DSM 15829</name>
    <dbReference type="NCBI Taxonomy" id="525256"/>
    <lineage>
        <taxon>Bacteria</taxon>
        <taxon>Bacillati</taxon>
        <taxon>Actinomycetota</taxon>
        <taxon>Coriobacteriia</taxon>
        <taxon>Coriobacteriales</taxon>
        <taxon>Atopobiaceae</taxon>
        <taxon>Fannyhessea</taxon>
    </lineage>
</organism>
<gene>
    <name evidence="2" type="ORF">HMPREF0091_10632</name>
</gene>
<comment type="caution">
    <text evidence="2">The sequence shown here is derived from an EMBL/GenBank/DDBJ whole genome shotgun (WGS) entry which is preliminary data.</text>
</comment>
<evidence type="ECO:0000313" key="3">
    <source>
        <dbReference type="Proteomes" id="UP000005947"/>
    </source>
</evidence>
<dbReference type="EMBL" id="ACGK02000001">
    <property type="protein sequence ID" value="EGF23685.1"/>
    <property type="molecule type" value="Genomic_DNA"/>
</dbReference>
<dbReference type="AlphaFoldDB" id="F1T4P1"/>
<evidence type="ECO:0000256" key="1">
    <source>
        <dbReference type="SAM" id="Phobius"/>
    </source>
</evidence>
<evidence type="ECO:0000313" key="2">
    <source>
        <dbReference type="EMBL" id="EGF23685.1"/>
    </source>
</evidence>
<feature type="transmembrane region" description="Helical" evidence="1">
    <location>
        <begin position="157"/>
        <end position="180"/>
    </location>
</feature>
<keyword evidence="3" id="KW-1185">Reference proteome</keyword>
<keyword evidence="1" id="KW-1133">Transmembrane helix</keyword>
<evidence type="ECO:0008006" key="4">
    <source>
        <dbReference type="Google" id="ProtNLM"/>
    </source>
</evidence>
<proteinExistence type="predicted"/>
<reference evidence="2 3" key="1">
    <citation type="submission" date="2011-02" db="EMBL/GenBank/DDBJ databases">
        <authorList>
            <person name="Muzny D."/>
            <person name="Qin X."/>
            <person name="Buhay C."/>
            <person name="Dugan-Rocha S."/>
            <person name="Ding Y."/>
            <person name="Chen G."/>
            <person name="Hawes A."/>
            <person name="Holder M."/>
            <person name="Jhangiani S."/>
            <person name="Johnson A."/>
            <person name="Khan Z."/>
            <person name="Li Z."/>
            <person name="Liu W."/>
            <person name="Liu X."/>
            <person name="Perez L."/>
            <person name="Shen H."/>
            <person name="Wang Q."/>
            <person name="Watt J."/>
            <person name="Xi L."/>
            <person name="Xin Y."/>
            <person name="Zhou J."/>
            <person name="Deng J."/>
            <person name="Jiang H."/>
            <person name="Liu Y."/>
            <person name="Qu J."/>
            <person name="Song X.-Z."/>
            <person name="Zhang L."/>
            <person name="Villasana D."/>
            <person name="Johnson A."/>
            <person name="Liu J."/>
            <person name="Liyanage D."/>
            <person name="Lorensuhewa L."/>
            <person name="Robinson T."/>
            <person name="Song A."/>
            <person name="Song B.-B."/>
            <person name="Dinh H."/>
            <person name="Thornton R."/>
            <person name="Coyle M."/>
            <person name="Francisco L."/>
            <person name="Jackson L."/>
            <person name="Javaid M."/>
            <person name="Korchina V."/>
            <person name="Kovar C."/>
            <person name="Mata R."/>
            <person name="Mathew T."/>
            <person name="Ngo R."/>
            <person name="Nguyen L."/>
            <person name="Nguyen N."/>
            <person name="Okwuonu G."/>
            <person name="Ongeri F."/>
            <person name="Pham C."/>
            <person name="Simmons D."/>
            <person name="Wilczek-Boney K."/>
            <person name="Hale W."/>
            <person name="Jakkamsetti A."/>
            <person name="Pham P."/>
            <person name="Ruth R."/>
            <person name="San Lucas F."/>
            <person name="Warren J."/>
            <person name="Zhang J."/>
            <person name="Zhao Z."/>
            <person name="Zhou C."/>
            <person name="Zhu D."/>
            <person name="Lee S."/>
            <person name="Bess C."/>
            <person name="Blankenburg K."/>
            <person name="Forbes L."/>
            <person name="Fu Q."/>
            <person name="Gubbala S."/>
            <person name="Hirani K."/>
            <person name="Jayaseelan J.C."/>
            <person name="Lara F."/>
            <person name="Munidasa M."/>
            <person name="Palculict T."/>
            <person name="Patil S."/>
            <person name="Pu L.-L."/>
            <person name="Saada N."/>
            <person name="Tang L."/>
            <person name="Weissenberger G."/>
            <person name="Zhu Y."/>
            <person name="Hemphill L."/>
            <person name="Shang Y."/>
            <person name="Youmans B."/>
            <person name="Ayvaz T."/>
            <person name="Ross M."/>
            <person name="Santibanez J."/>
            <person name="Aqrawi P."/>
            <person name="Gross S."/>
            <person name="Joshi V."/>
            <person name="Fowler G."/>
            <person name="Nazareth L."/>
            <person name="Reid J."/>
            <person name="Worley K."/>
            <person name="Petrosino J."/>
            <person name="Highlander S."/>
            <person name="Gibbs R."/>
        </authorList>
    </citation>
    <scope>NUCLEOTIDE SEQUENCE [LARGE SCALE GENOMIC DNA]</scope>
    <source>
        <strain evidence="2 3">DSM 15829</strain>
    </source>
</reference>
<keyword evidence="1" id="KW-0472">Membrane</keyword>
<feature type="transmembrane region" description="Helical" evidence="1">
    <location>
        <begin position="82"/>
        <end position="107"/>
    </location>
</feature>
<dbReference type="eggNOG" id="COG1122">
    <property type="taxonomic scope" value="Bacteria"/>
</dbReference>
<keyword evidence="1" id="KW-0812">Transmembrane</keyword>
<feature type="transmembrane region" description="Helical" evidence="1">
    <location>
        <begin position="127"/>
        <end position="145"/>
    </location>
</feature>
<feature type="transmembrane region" description="Helical" evidence="1">
    <location>
        <begin position="46"/>
        <end position="70"/>
    </location>
</feature>
<accession>F1T4P1</accession>
<protein>
    <recommendedName>
        <fullName evidence="4">Rod shape-determining protein MreD</fullName>
    </recommendedName>
</protein>
<name>F1T4P1_9ACTN</name>